<dbReference type="EMBL" id="KF900884">
    <property type="protein sequence ID" value="AIF10195.1"/>
    <property type="molecule type" value="Genomic_DNA"/>
</dbReference>
<organism evidence="1">
    <name type="scientific">uncultured marine group II/III euryarchaeote KM3_44_G05</name>
    <dbReference type="NCBI Taxonomy" id="1456448"/>
    <lineage>
        <taxon>Archaea</taxon>
        <taxon>Methanobacteriati</taxon>
        <taxon>Methanobacteriota</taxon>
        <taxon>environmental samples</taxon>
    </lineage>
</organism>
<name>A0A075H4U2_9EURY</name>
<sequence>MKRDGCSPAIMEDSEEVVEEMTNVALCPGCGNEESHEILRTTERGAGADHLVRCEECSKVHTILIRPPKAIKVNFTLSEGADSYRAKIEVDGDEQFTIGDEFEYDNAEWEITRLEMGDATSSKKAAAAAVNVVWAVRKDRVMVKMTFTDGEYSYSDSIICEPDREFHCGNTYTHEGQEWWIRALHTGQGRRLTGKLAASKIRRIFLHKPQSAWELEERDRKERGRWKGQNYEGREDHLERVRESNFQRRDS</sequence>
<dbReference type="AlphaFoldDB" id="A0A075H4U2"/>
<proteinExistence type="predicted"/>
<evidence type="ECO:0000313" key="1">
    <source>
        <dbReference type="EMBL" id="AIF10195.1"/>
    </source>
</evidence>
<dbReference type="Pfam" id="PF19769">
    <property type="entry name" value="CPxCG_zf"/>
    <property type="match status" value="1"/>
</dbReference>
<accession>A0A075H4U2</accession>
<dbReference type="PANTHER" id="PTHR42195:SF1">
    <property type="entry name" value="ZINC FINGER PROTEIN"/>
    <property type="match status" value="1"/>
</dbReference>
<protein>
    <submittedName>
        <fullName evidence="1">Putative archaeal Zn-finger protein</fullName>
    </submittedName>
</protein>
<dbReference type="InterPro" id="IPR012041">
    <property type="entry name" value="Znf_CPxCG-like"/>
</dbReference>
<dbReference type="PANTHER" id="PTHR42195">
    <property type="entry name" value="UCP015877 FAMILY PROTEIN"/>
    <property type="match status" value="1"/>
</dbReference>
<reference evidence="1" key="1">
    <citation type="journal article" date="2014" name="Genome Biol. Evol.">
        <title>Pangenome evidence for extensive interdomain horizontal transfer affecting lineage core and shell genes in uncultured planktonic thaumarchaeota and euryarchaeota.</title>
        <authorList>
            <person name="Deschamps P."/>
            <person name="Zivanovic Y."/>
            <person name="Moreira D."/>
            <person name="Rodriguez-Valera F."/>
            <person name="Lopez-Garcia P."/>
        </authorList>
    </citation>
    <scope>NUCLEOTIDE SEQUENCE</scope>
</reference>